<dbReference type="WBParaSite" id="RSKR_0000100400.1">
    <property type="protein sequence ID" value="RSKR_0000100400.1"/>
    <property type="gene ID" value="RSKR_0000100400"/>
</dbReference>
<evidence type="ECO:0000313" key="1">
    <source>
        <dbReference type="Proteomes" id="UP000095286"/>
    </source>
</evidence>
<protein>
    <submittedName>
        <fullName evidence="2">C-mannosyltransferase DPY19L3</fullName>
    </submittedName>
</protein>
<reference evidence="2" key="1">
    <citation type="submission" date="2016-11" db="UniProtKB">
        <authorList>
            <consortium name="WormBaseParasite"/>
        </authorList>
    </citation>
    <scope>IDENTIFICATION</scope>
    <source>
        <strain evidence="2">KR3021</strain>
    </source>
</reference>
<organism evidence="1 2">
    <name type="scientific">Rhabditophanes sp. KR3021</name>
    <dbReference type="NCBI Taxonomy" id="114890"/>
    <lineage>
        <taxon>Eukaryota</taxon>
        <taxon>Metazoa</taxon>
        <taxon>Ecdysozoa</taxon>
        <taxon>Nematoda</taxon>
        <taxon>Chromadorea</taxon>
        <taxon>Rhabditida</taxon>
        <taxon>Tylenchina</taxon>
        <taxon>Panagrolaimomorpha</taxon>
        <taxon>Strongyloidoidea</taxon>
        <taxon>Alloionematidae</taxon>
        <taxon>Rhabditophanes</taxon>
    </lineage>
</organism>
<accession>A0AC35TIR6</accession>
<sequence length="438" mass="50795">MGKKRNDQTTIKEQIKVNDGESIFPNFLYYTFGYGISIVFGLAFAIYLRDLHEVTLFFSNIRKIEQEISLRTESGLYYSYFKEILQKPTIALGIQALLNDTRTEYPRAINILERFNVYQEVLLAILYRAYDFNLAPMLFYVYWCFAFAGLQVFAIFHLSWTLSKSVAFPVLACSWLFYNLDETTRAYFSVNLRENFSLPFLFLQTVFLCQLLIKQKNFMACGVGYVMAILASHVLYKGKKLIGLSNAKVLAIAIAFSLLYAQYGVYKEQMTNEQEFFDEDTVDLMLWIGWQRRDAVFTGSMQLMAGVKACTGRNILNHPHFEDQWIRNRTKRLYSIYGRKSIKRVHQILKKEKADFVIIEDSICLAPSTGCSTNDLVDFASGLLPDNGLTKFGKNLKEKISEERFCEAIRSPDPSLERYFILEHSNPTFRVYKINHDD</sequence>
<name>A0AC35TIR6_9BILA</name>
<dbReference type="Proteomes" id="UP000095286">
    <property type="component" value="Unplaced"/>
</dbReference>
<evidence type="ECO:0000313" key="2">
    <source>
        <dbReference type="WBParaSite" id="RSKR_0000100400.1"/>
    </source>
</evidence>
<proteinExistence type="predicted"/>